<dbReference type="Proteomes" id="UP000297245">
    <property type="component" value="Unassembled WGS sequence"/>
</dbReference>
<evidence type="ECO:0000313" key="3">
    <source>
        <dbReference type="Proteomes" id="UP000297245"/>
    </source>
</evidence>
<sequence length="229" mass="26166">MPPRPPTPKPQKKKDPLWIPRAEVSEAVRGTQRAFQIHICIAMGLISAASAPITPPTRYKENFAVRFQTEADFSSVVRNLGQFPTHQSHKKRIQAARIYFYNHAATGNSLDKDVAMVEDLSLTIFYTTMDQYGFKSWCPDLSESSSSLYNNCHQTLAIDSFQQACVMGGYRRFSVNPEYYNSTTVLAQIYDSYVFRTIKDKSRKEARDPGALERRKESNNTGKRRHTVR</sequence>
<gene>
    <name evidence="2" type="ORF">K435DRAFT_871903</name>
</gene>
<protein>
    <submittedName>
        <fullName evidence="2">Uncharacterized protein</fullName>
    </submittedName>
</protein>
<keyword evidence="3" id="KW-1185">Reference proteome</keyword>
<feature type="compositionally biased region" description="Basic and acidic residues" evidence="1">
    <location>
        <begin position="205"/>
        <end position="218"/>
    </location>
</feature>
<reference evidence="2 3" key="1">
    <citation type="journal article" date="2019" name="Nat. Ecol. Evol.">
        <title>Megaphylogeny resolves global patterns of mushroom evolution.</title>
        <authorList>
            <person name="Varga T."/>
            <person name="Krizsan K."/>
            <person name="Foldi C."/>
            <person name="Dima B."/>
            <person name="Sanchez-Garcia M."/>
            <person name="Sanchez-Ramirez S."/>
            <person name="Szollosi G.J."/>
            <person name="Szarkandi J.G."/>
            <person name="Papp V."/>
            <person name="Albert L."/>
            <person name="Andreopoulos W."/>
            <person name="Angelini C."/>
            <person name="Antonin V."/>
            <person name="Barry K.W."/>
            <person name="Bougher N.L."/>
            <person name="Buchanan P."/>
            <person name="Buyck B."/>
            <person name="Bense V."/>
            <person name="Catcheside P."/>
            <person name="Chovatia M."/>
            <person name="Cooper J."/>
            <person name="Damon W."/>
            <person name="Desjardin D."/>
            <person name="Finy P."/>
            <person name="Geml J."/>
            <person name="Haridas S."/>
            <person name="Hughes K."/>
            <person name="Justo A."/>
            <person name="Karasinski D."/>
            <person name="Kautmanova I."/>
            <person name="Kiss B."/>
            <person name="Kocsube S."/>
            <person name="Kotiranta H."/>
            <person name="LaButti K.M."/>
            <person name="Lechner B.E."/>
            <person name="Liimatainen K."/>
            <person name="Lipzen A."/>
            <person name="Lukacs Z."/>
            <person name="Mihaltcheva S."/>
            <person name="Morgado L.N."/>
            <person name="Niskanen T."/>
            <person name="Noordeloos M.E."/>
            <person name="Ohm R.A."/>
            <person name="Ortiz-Santana B."/>
            <person name="Ovrebo C."/>
            <person name="Racz N."/>
            <person name="Riley R."/>
            <person name="Savchenko A."/>
            <person name="Shiryaev A."/>
            <person name="Soop K."/>
            <person name="Spirin V."/>
            <person name="Szebenyi C."/>
            <person name="Tomsovsky M."/>
            <person name="Tulloss R.E."/>
            <person name="Uehling J."/>
            <person name="Grigoriev I.V."/>
            <person name="Vagvolgyi C."/>
            <person name="Papp T."/>
            <person name="Martin F.M."/>
            <person name="Miettinen O."/>
            <person name="Hibbett D.S."/>
            <person name="Nagy L.G."/>
        </authorList>
    </citation>
    <scope>NUCLEOTIDE SEQUENCE [LARGE SCALE GENOMIC DNA]</scope>
    <source>
        <strain evidence="2 3">CBS 962.96</strain>
    </source>
</reference>
<proteinExistence type="predicted"/>
<dbReference type="OrthoDB" id="3045408at2759"/>
<accession>A0A4S8L306</accession>
<dbReference type="EMBL" id="ML179703">
    <property type="protein sequence ID" value="THU82857.1"/>
    <property type="molecule type" value="Genomic_DNA"/>
</dbReference>
<organism evidence="2 3">
    <name type="scientific">Dendrothele bispora (strain CBS 962.96)</name>
    <dbReference type="NCBI Taxonomy" id="1314807"/>
    <lineage>
        <taxon>Eukaryota</taxon>
        <taxon>Fungi</taxon>
        <taxon>Dikarya</taxon>
        <taxon>Basidiomycota</taxon>
        <taxon>Agaricomycotina</taxon>
        <taxon>Agaricomycetes</taxon>
        <taxon>Agaricomycetidae</taxon>
        <taxon>Agaricales</taxon>
        <taxon>Agaricales incertae sedis</taxon>
        <taxon>Dendrothele</taxon>
    </lineage>
</organism>
<evidence type="ECO:0000256" key="1">
    <source>
        <dbReference type="SAM" id="MobiDB-lite"/>
    </source>
</evidence>
<evidence type="ECO:0000313" key="2">
    <source>
        <dbReference type="EMBL" id="THU82857.1"/>
    </source>
</evidence>
<name>A0A4S8L306_DENBC</name>
<feature type="region of interest" description="Disordered" evidence="1">
    <location>
        <begin position="205"/>
        <end position="229"/>
    </location>
</feature>
<dbReference type="AlphaFoldDB" id="A0A4S8L306"/>